<evidence type="ECO:0000256" key="4">
    <source>
        <dbReference type="PROSITE-ProRule" id="PRU00335"/>
    </source>
</evidence>
<dbReference type="InterPro" id="IPR001647">
    <property type="entry name" value="HTH_TetR"/>
</dbReference>
<keyword evidence="2 4" id="KW-0238">DNA-binding</keyword>
<evidence type="ECO:0000313" key="6">
    <source>
        <dbReference type="EMBL" id="SNZ09274.1"/>
    </source>
</evidence>
<dbReference type="PROSITE" id="PS50977">
    <property type="entry name" value="HTH_TETR_2"/>
    <property type="match status" value="1"/>
</dbReference>
<dbReference type="PANTHER" id="PTHR47506">
    <property type="entry name" value="TRANSCRIPTIONAL REGULATORY PROTEIN"/>
    <property type="match status" value="1"/>
</dbReference>
<feature type="domain" description="HTH tetR-type" evidence="5">
    <location>
        <begin position="6"/>
        <end position="66"/>
    </location>
</feature>
<dbReference type="Gene3D" id="1.10.10.60">
    <property type="entry name" value="Homeodomain-like"/>
    <property type="match status" value="1"/>
</dbReference>
<dbReference type="Gene3D" id="1.10.357.10">
    <property type="entry name" value="Tetracycline Repressor, domain 2"/>
    <property type="match status" value="1"/>
</dbReference>
<dbReference type="Proteomes" id="UP000219439">
    <property type="component" value="Unassembled WGS sequence"/>
</dbReference>
<reference evidence="6 7" key="1">
    <citation type="submission" date="2017-09" db="EMBL/GenBank/DDBJ databases">
        <authorList>
            <person name="Ehlers B."/>
            <person name="Leendertz F.H."/>
        </authorList>
    </citation>
    <scope>NUCLEOTIDE SEQUENCE [LARGE SCALE GENOMIC DNA]</scope>
    <source>
        <strain evidence="6 7">DSM 18289</strain>
    </source>
</reference>
<evidence type="ECO:0000256" key="1">
    <source>
        <dbReference type="ARBA" id="ARBA00023015"/>
    </source>
</evidence>
<organism evidence="6 7">
    <name type="scientific">Cohaesibacter gelatinilyticus</name>
    <dbReference type="NCBI Taxonomy" id="372072"/>
    <lineage>
        <taxon>Bacteria</taxon>
        <taxon>Pseudomonadati</taxon>
        <taxon>Pseudomonadota</taxon>
        <taxon>Alphaproteobacteria</taxon>
        <taxon>Hyphomicrobiales</taxon>
        <taxon>Cohaesibacteraceae</taxon>
    </lineage>
</organism>
<evidence type="ECO:0000313" key="7">
    <source>
        <dbReference type="Proteomes" id="UP000219439"/>
    </source>
</evidence>
<accession>A0A285NIE5</accession>
<evidence type="ECO:0000256" key="3">
    <source>
        <dbReference type="ARBA" id="ARBA00023163"/>
    </source>
</evidence>
<name>A0A285NIE5_9HYPH</name>
<keyword evidence="1" id="KW-0805">Transcription regulation</keyword>
<dbReference type="SUPFAM" id="SSF46689">
    <property type="entry name" value="Homeodomain-like"/>
    <property type="match status" value="1"/>
</dbReference>
<gene>
    <name evidence="6" type="ORF">SAMN06265368_1987</name>
</gene>
<feature type="DNA-binding region" description="H-T-H motif" evidence="4">
    <location>
        <begin position="29"/>
        <end position="48"/>
    </location>
</feature>
<dbReference type="Pfam" id="PF00440">
    <property type="entry name" value="TetR_N"/>
    <property type="match status" value="1"/>
</dbReference>
<dbReference type="InterPro" id="IPR009057">
    <property type="entry name" value="Homeodomain-like_sf"/>
</dbReference>
<protein>
    <submittedName>
        <fullName evidence="6">Transcriptional regulator, TetR family</fullName>
    </submittedName>
</protein>
<dbReference type="AlphaFoldDB" id="A0A285NIE5"/>
<proteinExistence type="predicted"/>
<sequence length="190" mass="21276">MARPREFEMDQALQGAMEIFWAQGYGATNLPDLLKAMGLTRGSFYKAFVDKRSVYLAALDFYDQQVVSQSVSTLNQADDPDLTQTLMPLFGNDVESEQKSEAARRGCFICNAMVELAPTDAEVAQRTNAMADRLYRAIYGQISNHRPAMQDNAKEDKAQAVLHLYFGAQAMGKAGRQPHKWQSMLEDLLI</sequence>
<dbReference type="SUPFAM" id="SSF48498">
    <property type="entry name" value="Tetracyclin repressor-like, C-terminal domain"/>
    <property type="match status" value="1"/>
</dbReference>
<dbReference type="GO" id="GO:0003677">
    <property type="term" value="F:DNA binding"/>
    <property type="evidence" value="ECO:0007669"/>
    <property type="project" value="UniProtKB-UniRule"/>
</dbReference>
<evidence type="ECO:0000256" key="2">
    <source>
        <dbReference type="ARBA" id="ARBA00023125"/>
    </source>
</evidence>
<keyword evidence="3" id="KW-0804">Transcription</keyword>
<dbReference type="EMBL" id="OBEL01000001">
    <property type="protein sequence ID" value="SNZ09274.1"/>
    <property type="molecule type" value="Genomic_DNA"/>
</dbReference>
<evidence type="ECO:0000259" key="5">
    <source>
        <dbReference type="PROSITE" id="PS50977"/>
    </source>
</evidence>
<dbReference type="PANTHER" id="PTHR47506:SF10">
    <property type="entry name" value="TRANSCRIPTIONAL REGULATORY PROTEIN"/>
    <property type="match status" value="1"/>
</dbReference>
<dbReference type="OrthoDB" id="9795242at2"/>
<keyword evidence="7" id="KW-1185">Reference proteome</keyword>
<dbReference type="InterPro" id="IPR036271">
    <property type="entry name" value="Tet_transcr_reg_TetR-rel_C_sf"/>
</dbReference>